<reference evidence="1 2" key="1">
    <citation type="submission" date="2009-10" db="EMBL/GenBank/DDBJ databases">
        <authorList>
            <person name="Qin X."/>
            <person name="Bachman B."/>
            <person name="Battles P."/>
            <person name="Bell A."/>
            <person name="Bess C."/>
            <person name="Bickham C."/>
            <person name="Chaboub L."/>
            <person name="Chen D."/>
            <person name="Coyle M."/>
            <person name="Deiros D.R."/>
            <person name="Dinh H."/>
            <person name="Forbes L."/>
            <person name="Fowler G."/>
            <person name="Francisco L."/>
            <person name="Fu Q."/>
            <person name="Gubbala S."/>
            <person name="Hale W."/>
            <person name="Han Y."/>
            <person name="Hemphill L."/>
            <person name="Highlander S.K."/>
            <person name="Hirani K."/>
            <person name="Hogues M."/>
            <person name="Jackson L."/>
            <person name="Jakkamsetti A."/>
            <person name="Javaid M."/>
            <person name="Jiang H."/>
            <person name="Korchina V."/>
            <person name="Kovar C."/>
            <person name="Lara F."/>
            <person name="Lee S."/>
            <person name="Mata R."/>
            <person name="Mathew T."/>
            <person name="Moen C."/>
            <person name="Morales K."/>
            <person name="Munidasa M."/>
            <person name="Nazareth L."/>
            <person name="Ngo R."/>
            <person name="Nguyen L."/>
            <person name="Okwuonu G."/>
            <person name="Ongeri F."/>
            <person name="Patil S."/>
            <person name="Petrosino J."/>
            <person name="Pham C."/>
            <person name="Pham P."/>
            <person name="Pu L.-L."/>
            <person name="Puazo M."/>
            <person name="Raj R."/>
            <person name="Reid J."/>
            <person name="Rouhana J."/>
            <person name="Saada N."/>
            <person name="Shang Y."/>
            <person name="Simmons D."/>
            <person name="Thornton R."/>
            <person name="Warren J."/>
            <person name="Weissenberger G."/>
            <person name="Zhang J."/>
            <person name="Zhang L."/>
            <person name="Zhou C."/>
            <person name="Zhu D."/>
            <person name="Muzny D."/>
            <person name="Worley K."/>
            <person name="Gibbs R."/>
        </authorList>
    </citation>
    <scope>NUCLEOTIDE SEQUENCE [LARGE SCALE GENOMIC DNA]</scope>
    <source>
        <strain evidence="1 2">DSM 17361</strain>
    </source>
</reference>
<protein>
    <submittedName>
        <fullName evidence="1">Uncharacterized protein</fullName>
    </submittedName>
</protein>
<dbReference type="Proteomes" id="UP000003160">
    <property type="component" value="Unassembled WGS sequence"/>
</dbReference>
<name>D1PT54_9BACT</name>
<evidence type="ECO:0000313" key="2">
    <source>
        <dbReference type="Proteomes" id="UP000003160"/>
    </source>
</evidence>
<keyword evidence="2" id="KW-1185">Reference proteome</keyword>
<dbReference type="EMBL" id="ACKS01000009">
    <property type="protein sequence ID" value="EFA45548.1"/>
    <property type="molecule type" value="Genomic_DNA"/>
</dbReference>
<dbReference type="HOGENOM" id="CLU_2410749_0_0_10"/>
<proteinExistence type="predicted"/>
<sequence>MNIFDHVCKNCIYALITHESHRLLHLRQKTSCGLTVGAVGRPCPRPRSPRRVMPDQIATGRKSYNCPFRFREFKNQPPPSLKFAKFVKFVVP</sequence>
<evidence type="ECO:0000313" key="1">
    <source>
        <dbReference type="EMBL" id="EFA45548.1"/>
    </source>
</evidence>
<accession>D1PT54</accession>
<gene>
    <name evidence="1" type="ORF">HMPREF0645_0139</name>
</gene>
<organism evidence="1 2">
    <name type="scientific">Hallella bergensis DSM 17361</name>
    <dbReference type="NCBI Taxonomy" id="585502"/>
    <lineage>
        <taxon>Bacteria</taxon>
        <taxon>Pseudomonadati</taxon>
        <taxon>Bacteroidota</taxon>
        <taxon>Bacteroidia</taxon>
        <taxon>Bacteroidales</taxon>
        <taxon>Prevotellaceae</taxon>
        <taxon>Hallella</taxon>
    </lineage>
</organism>
<comment type="caution">
    <text evidence="1">The sequence shown here is derived from an EMBL/GenBank/DDBJ whole genome shotgun (WGS) entry which is preliminary data.</text>
</comment>
<dbReference type="AlphaFoldDB" id="D1PT54"/>